<evidence type="ECO:0000256" key="1">
    <source>
        <dbReference type="SAM" id="MobiDB-lite"/>
    </source>
</evidence>
<protein>
    <submittedName>
        <fullName evidence="2">Uncharacterized protein</fullName>
    </submittedName>
</protein>
<dbReference type="EMBL" id="VSSQ01115104">
    <property type="protein sequence ID" value="MPN50692.1"/>
    <property type="molecule type" value="Genomic_DNA"/>
</dbReference>
<organism evidence="2">
    <name type="scientific">bioreactor metagenome</name>
    <dbReference type="NCBI Taxonomy" id="1076179"/>
    <lineage>
        <taxon>unclassified sequences</taxon>
        <taxon>metagenomes</taxon>
        <taxon>ecological metagenomes</taxon>
    </lineage>
</organism>
<accession>A0A645IIN3</accession>
<evidence type="ECO:0000313" key="2">
    <source>
        <dbReference type="EMBL" id="MPN50692.1"/>
    </source>
</evidence>
<reference evidence="2" key="1">
    <citation type="submission" date="2019-08" db="EMBL/GenBank/DDBJ databases">
        <authorList>
            <person name="Kucharzyk K."/>
            <person name="Murdoch R.W."/>
            <person name="Higgins S."/>
            <person name="Loffler F."/>
        </authorList>
    </citation>
    <scope>NUCLEOTIDE SEQUENCE</scope>
</reference>
<comment type="caution">
    <text evidence="2">The sequence shown here is derived from an EMBL/GenBank/DDBJ whole genome shotgun (WGS) entry which is preliminary data.</text>
</comment>
<dbReference type="AlphaFoldDB" id="A0A645IIN3"/>
<feature type="region of interest" description="Disordered" evidence="1">
    <location>
        <begin position="63"/>
        <end position="109"/>
    </location>
</feature>
<sequence>MSLPEGLLEPLIAHMGVDLRGRQRGMAEHLLDAAQVGSAFQQMGGHRMPQAVRADIGCLRDGVHGLMHHPPRDPRIQSATLASQKDSLRRRSGQPLRTPGQPRLHRAPGGVAQRDGALLVALAQHPELIAPHIG</sequence>
<proteinExistence type="predicted"/>
<name>A0A645IIN3_9ZZZZ</name>
<gene>
    <name evidence="2" type="ORF">SDC9_198324</name>
</gene>